<evidence type="ECO:0000313" key="3">
    <source>
        <dbReference type="Proteomes" id="UP000720189"/>
    </source>
</evidence>
<evidence type="ECO:0000256" key="1">
    <source>
        <dbReference type="SAM" id="Phobius"/>
    </source>
</evidence>
<organism evidence="2 3">
    <name type="scientific">Fusarium redolens</name>
    <dbReference type="NCBI Taxonomy" id="48865"/>
    <lineage>
        <taxon>Eukaryota</taxon>
        <taxon>Fungi</taxon>
        <taxon>Dikarya</taxon>
        <taxon>Ascomycota</taxon>
        <taxon>Pezizomycotina</taxon>
        <taxon>Sordariomycetes</taxon>
        <taxon>Hypocreomycetidae</taxon>
        <taxon>Hypocreales</taxon>
        <taxon>Nectriaceae</taxon>
        <taxon>Fusarium</taxon>
        <taxon>Fusarium redolens species complex</taxon>
    </lineage>
</organism>
<dbReference type="GeneID" id="70227161"/>
<comment type="caution">
    <text evidence="2">The sequence shown here is derived from an EMBL/GenBank/DDBJ whole genome shotgun (WGS) entry which is preliminary data.</text>
</comment>
<dbReference type="Proteomes" id="UP000720189">
    <property type="component" value="Unassembled WGS sequence"/>
</dbReference>
<keyword evidence="1" id="KW-1133">Transmembrane helix</keyword>
<protein>
    <submittedName>
        <fullName evidence="2">Uncharacterized protein</fullName>
    </submittedName>
</protein>
<feature type="transmembrane region" description="Helical" evidence="1">
    <location>
        <begin position="20"/>
        <end position="47"/>
    </location>
</feature>
<gene>
    <name evidence="2" type="ORF">BKA55DRAFT_646103</name>
</gene>
<evidence type="ECO:0000313" key="2">
    <source>
        <dbReference type="EMBL" id="KAH7247342.1"/>
    </source>
</evidence>
<dbReference type="AlphaFoldDB" id="A0A9P9GZY6"/>
<reference evidence="2" key="1">
    <citation type="journal article" date="2021" name="Nat. Commun.">
        <title>Genetic determinants of endophytism in the Arabidopsis root mycobiome.</title>
        <authorList>
            <person name="Mesny F."/>
            <person name="Miyauchi S."/>
            <person name="Thiergart T."/>
            <person name="Pickel B."/>
            <person name="Atanasova L."/>
            <person name="Karlsson M."/>
            <person name="Huettel B."/>
            <person name="Barry K.W."/>
            <person name="Haridas S."/>
            <person name="Chen C."/>
            <person name="Bauer D."/>
            <person name="Andreopoulos W."/>
            <person name="Pangilinan J."/>
            <person name="LaButti K."/>
            <person name="Riley R."/>
            <person name="Lipzen A."/>
            <person name="Clum A."/>
            <person name="Drula E."/>
            <person name="Henrissat B."/>
            <person name="Kohler A."/>
            <person name="Grigoriev I.V."/>
            <person name="Martin F.M."/>
            <person name="Hacquard S."/>
        </authorList>
    </citation>
    <scope>NUCLEOTIDE SEQUENCE</scope>
    <source>
        <strain evidence="2">MPI-CAGE-AT-0023</strain>
    </source>
</reference>
<accession>A0A9P9GZY6</accession>
<dbReference type="RefSeq" id="XP_046047925.1">
    <property type="nucleotide sequence ID" value="XM_046197207.1"/>
</dbReference>
<keyword evidence="1" id="KW-0472">Membrane</keyword>
<dbReference type="EMBL" id="JAGMUX010000010">
    <property type="protein sequence ID" value="KAH7247342.1"/>
    <property type="molecule type" value="Genomic_DNA"/>
</dbReference>
<keyword evidence="3" id="KW-1185">Reference proteome</keyword>
<name>A0A9P9GZY6_FUSRE</name>
<proteinExistence type="predicted"/>
<sequence>MPHSAKAYQLSPLDSPAFLFLPSLYISLAILALCSHSTLYFAAVYSLPSVLAAQDDMRYRLPACPVEQCRNVSDRIAITRHGVGAQNDMSVPTLIREHILPQ</sequence>
<keyword evidence="1" id="KW-0812">Transmembrane</keyword>